<dbReference type="InterPro" id="IPR036513">
    <property type="entry name" value="STAS_dom_sf"/>
</dbReference>
<dbReference type="PANTHER" id="PTHR33495:SF2">
    <property type="entry name" value="ANTI-SIGMA FACTOR ANTAGONIST TM_1081-RELATED"/>
    <property type="match status" value="1"/>
</dbReference>
<evidence type="ECO:0000259" key="3">
    <source>
        <dbReference type="PROSITE" id="PS50801"/>
    </source>
</evidence>
<protein>
    <recommendedName>
        <fullName evidence="2">Anti-sigma factor antagonist</fullName>
    </recommendedName>
</protein>
<dbReference type="RefSeq" id="WP_084434728.1">
    <property type="nucleotide sequence ID" value="NZ_FWXV01000020.1"/>
</dbReference>
<dbReference type="OrthoDB" id="3576811at2"/>
<dbReference type="PANTHER" id="PTHR33495">
    <property type="entry name" value="ANTI-SIGMA FACTOR ANTAGONIST TM_1081-RELATED-RELATED"/>
    <property type="match status" value="1"/>
</dbReference>
<dbReference type="AlphaFoldDB" id="A0A1W2FZ04"/>
<evidence type="ECO:0000313" key="5">
    <source>
        <dbReference type="Proteomes" id="UP000192674"/>
    </source>
</evidence>
<dbReference type="Proteomes" id="UP000192674">
    <property type="component" value="Unassembled WGS sequence"/>
</dbReference>
<organism evidence="4 5">
    <name type="scientific">Kibdelosporangium aridum</name>
    <dbReference type="NCBI Taxonomy" id="2030"/>
    <lineage>
        <taxon>Bacteria</taxon>
        <taxon>Bacillati</taxon>
        <taxon>Actinomycetota</taxon>
        <taxon>Actinomycetes</taxon>
        <taxon>Pseudonocardiales</taxon>
        <taxon>Pseudonocardiaceae</taxon>
        <taxon>Kibdelosporangium</taxon>
    </lineage>
</organism>
<name>A0A1W2FZ04_KIBAR</name>
<gene>
    <name evidence="4" type="ORF">SAMN05661093_10728</name>
</gene>
<dbReference type="CDD" id="cd07043">
    <property type="entry name" value="STAS_anti-anti-sigma_factors"/>
    <property type="match status" value="1"/>
</dbReference>
<dbReference type="SUPFAM" id="SSF52091">
    <property type="entry name" value="SpoIIaa-like"/>
    <property type="match status" value="1"/>
</dbReference>
<sequence>MITVQNLHITQVALRDTVVVTVAGEVDLSTAGLLTQGLTAAGLISQPPRTLVVDLSAVTFFGAAGLTSLVRAVHRCQGQGIALQIVANHPVVLRPLEITGLIETLPVVPVLQPDWVRRTRTVRTTHAILDAARRILMADRRSTAKKPAAGAD</sequence>
<evidence type="ECO:0000256" key="1">
    <source>
        <dbReference type="ARBA" id="ARBA00009013"/>
    </source>
</evidence>
<evidence type="ECO:0000256" key="2">
    <source>
        <dbReference type="RuleBase" id="RU003749"/>
    </source>
</evidence>
<accession>A0A1W2FZ04</accession>
<proteinExistence type="inferred from homology"/>
<evidence type="ECO:0000313" key="4">
    <source>
        <dbReference type="EMBL" id="SMD27131.1"/>
    </source>
</evidence>
<dbReference type="Pfam" id="PF01740">
    <property type="entry name" value="STAS"/>
    <property type="match status" value="1"/>
</dbReference>
<dbReference type="EMBL" id="FWXV01000020">
    <property type="protein sequence ID" value="SMD27131.1"/>
    <property type="molecule type" value="Genomic_DNA"/>
</dbReference>
<dbReference type="NCBIfam" id="TIGR00377">
    <property type="entry name" value="ant_ant_sig"/>
    <property type="match status" value="1"/>
</dbReference>
<reference evidence="4 5" key="1">
    <citation type="submission" date="2017-04" db="EMBL/GenBank/DDBJ databases">
        <authorList>
            <person name="Afonso C.L."/>
            <person name="Miller P.J."/>
            <person name="Scott M.A."/>
            <person name="Spackman E."/>
            <person name="Goraichik I."/>
            <person name="Dimitrov K.M."/>
            <person name="Suarez D.L."/>
            <person name="Swayne D.E."/>
        </authorList>
    </citation>
    <scope>NUCLEOTIDE SEQUENCE [LARGE SCALE GENOMIC DNA]</scope>
    <source>
        <strain evidence="4 5">DSM 43828</strain>
    </source>
</reference>
<dbReference type="Gene3D" id="3.30.750.24">
    <property type="entry name" value="STAS domain"/>
    <property type="match status" value="1"/>
</dbReference>
<dbReference type="GO" id="GO:0043856">
    <property type="term" value="F:anti-sigma factor antagonist activity"/>
    <property type="evidence" value="ECO:0007669"/>
    <property type="project" value="InterPro"/>
</dbReference>
<feature type="domain" description="STAS" evidence="3">
    <location>
        <begin position="7"/>
        <end position="135"/>
    </location>
</feature>
<dbReference type="InterPro" id="IPR002645">
    <property type="entry name" value="STAS_dom"/>
</dbReference>
<comment type="similarity">
    <text evidence="1 2">Belongs to the anti-sigma-factor antagonist family.</text>
</comment>
<dbReference type="PROSITE" id="PS50801">
    <property type="entry name" value="STAS"/>
    <property type="match status" value="1"/>
</dbReference>
<keyword evidence="5" id="KW-1185">Reference proteome</keyword>
<dbReference type="InterPro" id="IPR003658">
    <property type="entry name" value="Anti-sigma_ant"/>
</dbReference>